<dbReference type="InParanoid" id="A0A7J7D626"/>
<keyword evidence="3" id="KW-1185">Reference proteome</keyword>
<feature type="region of interest" description="Disordered" evidence="1">
    <location>
        <begin position="62"/>
        <end position="87"/>
    </location>
</feature>
<dbReference type="PANTHER" id="PTHR35099:SF10">
    <property type="entry name" value="BZIP DOMAIN-CONTAINING PROTEIN"/>
    <property type="match status" value="1"/>
</dbReference>
<name>A0A7J7D626_TRIWF</name>
<accession>A0A7J7D626</accession>
<dbReference type="EMBL" id="JAAARO010000010">
    <property type="protein sequence ID" value="KAF5741758.1"/>
    <property type="molecule type" value="Genomic_DNA"/>
</dbReference>
<protein>
    <submittedName>
        <fullName evidence="2">Uncharacterized protein</fullName>
    </submittedName>
</protein>
<comment type="caution">
    <text evidence="2">The sequence shown here is derived from an EMBL/GenBank/DDBJ whole genome shotgun (WGS) entry which is preliminary data.</text>
</comment>
<dbReference type="AlphaFoldDB" id="A0A7J7D626"/>
<dbReference type="Proteomes" id="UP000593562">
    <property type="component" value="Unassembled WGS sequence"/>
</dbReference>
<proteinExistence type="predicted"/>
<dbReference type="PANTHER" id="PTHR35099">
    <property type="entry name" value="OS02G0182700 PROTEIN"/>
    <property type="match status" value="1"/>
</dbReference>
<evidence type="ECO:0000256" key="1">
    <source>
        <dbReference type="SAM" id="MobiDB-lite"/>
    </source>
</evidence>
<organism evidence="2 3">
    <name type="scientific">Tripterygium wilfordii</name>
    <name type="common">Thunder God vine</name>
    <dbReference type="NCBI Taxonomy" id="458696"/>
    <lineage>
        <taxon>Eukaryota</taxon>
        <taxon>Viridiplantae</taxon>
        <taxon>Streptophyta</taxon>
        <taxon>Embryophyta</taxon>
        <taxon>Tracheophyta</taxon>
        <taxon>Spermatophyta</taxon>
        <taxon>Magnoliopsida</taxon>
        <taxon>eudicotyledons</taxon>
        <taxon>Gunneridae</taxon>
        <taxon>Pentapetalae</taxon>
        <taxon>rosids</taxon>
        <taxon>fabids</taxon>
        <taxon>Celastrales</taxon>
        <taxon>Celastraceae</taxon>
        <taxon>Tripterygium</taxon>
    </lineage>
</organism>
<sequence length="246" mass="26849">MSQNDDWVQVALTDDAVVADLIVRLRQPLPCKRKGKAPAPAMEMATLCPRWTVRQQRSKQVVIKKKAGESPLRASPTTPLSWSEATSVSGGGAEESSCFVKSLPAAATSEERFSKRGRKRKQTVADLQAVESSLLNENIILKSELERLHSDVEKVRAVNATLKIMTANVLSRHMMETFTAASASKQVALNQSRQPVILAQDPTYSMSQGVACIKLDQCHRSSEGAMEPSFVLPDLNLPVDESGFDG</sequence>
<feature type="compositionally biased region" description="Polar residues" evidence="1">
    <location>
        <begin position="75"/>
        <end position="87"/>
    </location>
</feature>
<evidence type="ECO:0000313" key="2">
    <source>
        <dbReference type="EMBL" id="KAF5741758.1"/>
    </source>
</evidence>
<reference evidence="2 3" key="1">
    <citation type="journal article" date="2020" name="Nat. Commun.">
        <title>Genome of Tripterygium wilfordii and identification of cytochrome P450 involved in triptolide biosynthesis.</title>
        <authorList>
            <person name="Tu L."/>
            <person name="Su P."/>
            <person name="Zhang Z."/>
            <person name="Gao L."/>
            <person name="Wang J."/>
            <person name="Hu T."/>
            <person name="Zhou J."/>
            <person name="Zhang Y."/>
            <person name="Zhao Y."/>
            <person name="Liu Y."/>
            <person name="Song Y."/>
            <person name="Tong Y."/>
            <person name="Lu Y."/>
            <person name="Yang J."/>
            <person name="Xu C."/>
            <person name="Jia M."/>
            <person name="Peters R.J."/>
            <person name="Huang L."/>
            <person name="Gao W."/>
        </authorList>
    </citation>
    <scope>NUCLEOTIDE SEQUENCE [LARGE SCALE GENOMIC DNA]</scope>
    <source>
        <strain evidence="3">cv. XIE 37</strain>
        <tissue evidence="2">Leaf</tissue>
    </source>
</reference>
<gene>
    <name evidence="2" type="ORF">HS088_TW10G00764</name>
</gene>
<evidence type="ECO:0000313" key="3">
    <source>
        <dbReference type="Proteomes" id="UP000593562"/>
    </source>
</evidence>
<dbReference type="OrthoDB" id="1724644at2759"/>